<comment type="similarity">
    <text evidence="2">Belongs to the TonB family.</text>
</comment>
<dbReference type="Gene3D" id="3.30.1150.10">
    <property type="match status" value="1"/>
</dbReference>
<dbReference type="PANTHER" id="PTHR33446">
    <property type="entry name" value="PROTEIN TONB-RELATED"/>
    <property type="match status" value="1"/>
</dbReference>
<gene>
    <name evidence="13" type="ORF">MBHS_04124</name>
</gene>
<comment type="subcellular location">
    <subcellularLocation>
        <location evidence="1">Cell inner membrane</location>
        <topology evidence="1">Single-pass membrane protein</topology>
        <orientation evidence="1">Periplasmic side</orientation>
    </subcellularLocation>
</comment>
<dbReference type="PANTHER" id="PTHR33446:SF11">
    <property type="entry name" value="TONB3"/>
    <property type="match status" value="1"/>
</dbReference>
<evidence type="ECO:0000256" key="9">
    <source>
        <dbReference type="ARBA" id="ARBA00023136"/>
    </source>
</evidence>
<keyword evidence="4" id="KW-1003">Cell membrane</keyword>
<accession>A0A1H6FGW0</accession>
<dbReference type="GO" id="GO:0055085">
    <property type="term" value="P:transmembrane transport"/>
    <property type="evidence" value="ECO:0007669"/>
    <property type="project" value="InterPro"/>
</dbReference>
<dbReference type="InterPro" id="IPR037682">
    <property type="entry name" value="TonB_C"/>
</dbReference>
<proteinExistence type="inferred from homology"/>
<keyword evidence="3" id="KW-0813">Transport</keyword>
<name>A0A1H6FGW0_9GAMM</name>
<dbReference type="SUPFAM" id="SSF74653">
    <property type="entry name" value="TolA/TonB C-terminal domain"/>
    <property type="match status" value="1"/>
</dbReference>
<evidence type="ECO:0000256" key="5">
    <source>
        <dbReference type="ARBA" id="ARBA00022519"/>
    </source>
</evidence>
<dbReference type="EMBL" id="FMSV02000546">
    <property type="protein sequence ID" value="SEH08234.1"/>
    <property type="molecule type" value="Genomic_DNA"/>
</dbReference>
<dbReference type="AlphaFoldDB" id="A0A1H6FGW0"/>
<keyword evidence="8 11" id="KW-1133">Transmembrane helix</keyword>
<dbReference type="OrthoDB" id="9803361at2"/>
<dbReference type="GO" id="GO:0031992">
    <property type="term" value="F:energy transducer activity"/>
    <property type="evidence" value="ECO:0007669"/>
    <property type="project" value="TreeGrafter"/>
</dbReference>
<dbReference type="Pfam" id="PF03544">
    <property type="entry name" value="TonB_C"/>
    <property type="match status" value="1"/>
</dbReference>
<dbReference type="Proteomes" id="UP000236724">
    <property type="component" value="Unassembled WGS sequence"/>
</dbReference>
<organism evidence="13 14">
    <name type="scientific">Candidatus Venteria ishoeyi</name>
    <dbReference type="NCBI Taxonomy" id="1899563"/>
    <lineage>
        <taxon>Bacteria</taxon>
        <taxon>Pseudomonadati</taxon>
        <taxon>Pseudomonadota</taxon>
        <taxon>Gammaproteobacteria</taxon>
        <taxon>Thiotrichales</taxon>
        <taxon>Thiotrichaceae</taxon>
        <taxon>Venteria</taxon>
    </lineage>
</organism>
<dbReference type="GO" id="GO:0015031">
    <property type="term" value="P:protein transport"/>
    <property type="evidence" value="ECO:0007669"/>
    <property type="project" value="UniProtKB-KW"/>
</dbReference>
<evidence type="ECO:0000313" key="13">
    <source>
        <dbReference type="EMBL" id="SEH08234.1"/>
    </source>
</evidence>
<dbReference type="RefSeq" id="WP_103921799.1">
    <property type="nucleotide sequence ID" value="NZ_FMSV02000546.1"/>
</dbReference>
<evidence type="ECO:0000256" key="8">
    <source>
        <dbReference type="ARBA" id="ARBA00022989"/>
    </source>
</evidence>
<evidence type="ECO:0000313" key="14">
    <source>
        <dbReference type="Proteomes" id="UP000236724"/>
    </source>
</evidence>
<evidence type="ECO:0000256" key="4">
    <source>
        <dbReference type="ARBA" id="ARBA00022475"/>
    </source>
</evidence>
<evidence type="ECO:0000256" key="2">
    <source>
        <dbReference type="ARBA" id="ARBA00006555"/>
    </source>
</evidence>
<keyword evidence="5" id="KW-0997">Cell inner membrane</keyword>
<dbReference type="PROSITE" id="PS52015">
    <property type="entry name" value="TONB_CTD"/>
    <property type="match status" value="1"/>
</dbReference>
<dbReference type="InterPro" id="IPR051045">
    <property type="entry name" value="TonB-dependent_transducer"/>
</dbReference>
<feature type="domain" description="TonB C-terminal" evidence="12">
    <location>
        <begin position="212"/>
        <end position="306"/>
    </location>
</feature>
<feature type="transmembrane region" description="Helical" evidence="11">
    <location>
        <begin position="19"/>
        <end position="41"/>
    </location>
</feature>
<keyword evidence="9 11" id="KW-0472">Membrane</keyword>
<feature type="compositionally biased region" description="Low complexity" evidence="10">
    <location>
        <begin position="105"/>
        <end position="115"/>
    </location>
</feature>
<evidence type="ECO:0000256" key="3">
    <source>
        <dbReference type="ARBA" id="ARBA00022448"/>
    </source>
</evidence>
<evidence type="ECO:0000256" key="6">
    <source>
        <dbReference type="ARBA" id="ARBA00022692"/>
    </source>
</evidence>
<sequence>MGASAITILPSVDNATEHLVVALFFALLIHLFLLFGIGFNLEQNNQRMNTRMDIILVQSQSKKAPEDAKYLAQANLDGGGNEQQEERATTPTRAEFPAPTPEMTSAASQPQLAAQSAPPVLEQLTAEQAKDKIALVTPKEDVKQPQETPGQDLQTTPPTTGINQTELIIKFQKEIASIQADLDSEYRKHKNRPPHKYITAARAKTSHYARYMHVWRLKIEELGEQHFPEMALKNRISGSIMIDLAINPNGTIHKIEILEGSKSTVLDDAAVEIARMASPYQPLTRAIKKEIGANGILHIISTWKFDIYGGFSSH</sequence>
<evidence type="ECO:0000256" key="10">
    <source>
        <dbReference type="SAM" id="MobiDB-lite"/>
    </source>
</evidence>
<dbReference type="GO" id="GO:0098797">
    <property type="term" value="C:plasma membrane protein complex"/>
    <property type="evidence" value="ECO:0007669"/>
    <property type="project" value="TreeGrafter"/>
</dbReference>
<feature type="region of interest" description="Disordered" evidence="10">
    <location>
        <begin position="137"/>
        <end position="159"/>
    </location>
</feature>
<evidence type="ECO:0000256" key="1">
    <source>
        <dbReference type="ARBA" id="ARBA00004383"/>
    </source>
</evidence>
<dbReference type="InterPro" id="IPR006260">
    <property type="entry name" value="TonB/TolA_C"/>
</dbReference>
<evidence type="ECO:0000256" key="11">
    <source>
        <dbReference type="SAM" id="Phobius"/>
    </source>
</evidence>
<protein>
    <submittedName>
        <fullName evidence="13">Gram-negative bacterial tonB protein</fullName>
    </submittedName>
</protein>
<reference evidence="13 14" key="1">
    <citation type="submission" date="2016-10" db="EMBL/GenBank/DDBJ databases">
        <authorList>
            <person name="de Groot N.N."/>
        </authorList>
    </citation>
    <scope>NUCLEOTIDE SEQUENCE [LARGE SCALE GENOMIC DNA]</scope>
    <source>
        <strain evidence="13">MBHS1</strain>
    </source>
</reference>
<evidence type="ECO:0000256" key="7">
    <source>
        <dbReference type="ARBA" id="ARBA00022927"/>
    </source>
</evidence>
<keyword evidence="7" id="KW-0653">Protein transport</keyword>
<dbReference type="NCBIfam" id="TIGR01352">
    <property type="entry name" value="tonB_Cterm"/>
    <property type="match status" value="1"/>
</dbReference>
<feature type="compositionally biased region" description="Polar residues" evidence="10">
    <location>
        <begin position="145"/>
        <end position="159"/>
    </location>
</feature>
<evidence type="ECO:0000259" key="12">
    <source>
        <dbReference type="PROSITE" id="PS52015"/>
    </source>
</evidence>
<keyword evidence="14" id="KW-1185">Reference proteome</keyword>
<keyword evidence="6 11" id="KW-0812">Transmembrane</keyword>
<feature type="region of interest" description="Disordered" evidence="10">
    <location>
        <begin position="75"/>
        <end position="115"/>
    </location>
</feature>